<feature type="domain" description="Helicase HerA central" evidence="1">
    <location>
        <begin position="20"/>
        <end position="101"/>
    </location>
</feature>
<feature type="non-terminal residue" evidence="2">
    <location>
        <position position="251"/>
    </location>
</feature>
<dbReference type="Pfam" id="PF01935">
    <property type="entry name" value="DUF87"/>
    <property type="match status" value="1"/>
</dbReference>
<evidence type="ECO:0000313" key="2">
    <source>
        <dbReference type="EMBL" id="GAG41059.1"/>
    </source>
</evidence>
<accession>X0XD05</accession>
<protein>
    <recommendedName>
        <fullName evidence="1">Helicase HerA central domain-containing protein</fullName>
    </recommendedName>
</protein>
<name>X0XD05_9ZZZZ</name>
<dbReference type="Gene3D" id="3.40.50.300">
    <property type="entry name" value="P-loop containing nucleotide triphosphate hydrolases"/>
    <property type="match status" value="1"/>
</dbReference>
<organism evidence="2">
    <name type="scientific">marine sediment metagenome</name>
    <dbReference type="NCBI Taxonomy" id="412755"/>
    <lineage>
        <taxon>unclassified sequences</taxon>
        <taxon>metagenomes</taxon>
        <taxon>ecological metagenomes</taxon>
    </lineage>
</organism>
<dbReference type="SUPFAM" id="SSF52540">
    <property type="entry name" value="P-loop containing nucleoside triphosphate hydrolases"/>
    <property type="match status" value="1"/>
</dbReference>
<gene>
    <name evidence="2" type="ORF">S01H1_64216</name>
</gene>
<sequence length="251" mass="28645">QEFKIAPAPNNLPTEGLFLGNNIYRSEKKPVHIKRDDRRRHFYIIGKSGTGKSTILKTMIKQDLENGEGACLIDPHGDLADSVLHCVPRSRADDVIIFDPGDLERPMGLNILEAYNKEQKEFMAQEALSIFIKLFGEEIMGPRLQHYFRNGCLTLMDDDEEGATLIDLPRLFTDDSWQKYKVNKVRNPVVKAFWEKEMAATGAREKQEMIPYFSAKFGPFITNAQIRNIIGQTKSGFDFRKVMDDGKILLC</sequence>
<evidence type="ECO:0000259" key="1">
    <source>
        <dbReference type="Pfam" id="PF01935"/>
    </source>
</evidence>
<dbReference type="AlphaFoldDB" id="X0XD05"/>
<comment type="caution">
    <text evidence="2">The sequence shown here is derived from an EMBL/GenBank/DDBJ whole genome shotgun (WGS) entry which is preliminary data.</text>
</comment>
<dbReference type="InterPro" id="IPR027417">
    <property type="entry name" value="P-loop_NTPase"/>
</dbReference>
<reference evidence="2" key="1">
    <citation type="journal article" date="2014" name="Front. Microbiol.">
        <title>High frequency of phylogenetically diverse reductive dehalogenase-homologous genes in deep subseafloor sedimentary metagenomes.</title>
        <authorList>
            <person name="Kawai M."/>
            <person name="Futagami T."/>
            <person name="Toyoda A."/>
            <person name="Takaki Y."/>
            <person name="Nishi S."/>
            <person name="Hori S."/>
            <person name="Arai W."/>
            <person name="Tsubouchi T."/>
            <person name="Morono Y."/>
            <person name="Uchiyama I."/>
            <person name="Ito T."/>
            <person name="Fujiyama A."/>
            <person name="Inagaki F."/>
            <person name="Takami H."/>
        </authorList>
    </citation>
    <scope>NUCLEOTIDE SEQUENCE</scope>
    <source>
        <strain evidence="2">Expedition CK06-06</strain>
    </source>
</reference>
<proteinExistence type="predicted"/>
<feature type="non-terminal residue" evidence="2">
    <location>
        <position position="1"/>
    </location>
</feature>
<dbReference type="InterPro" id="IPR002789">
    <property type="entry name" value="HerA_central"/>
</dbReference>
<dbReference type="EMBL" id="BARS01042315">
    <property type="protein sequence ID" value="GAG41059.1"/>
    <property type="molecule type" value="Genomic_DNA"/>
</dbReference>